<evidence type="ECO:0000313" key="7">
    <source>
        <dbReference type="EMBL" id="OGC48074.1"/>
    </source>
</evidence>
<gene>
    <name evidence="6" type="primary">rsmH</name>
    <name evidence="7" type="ORF">A2713_01200</name>
</gene>
<dbReference type="PANTHER" id="PTHR11265">
    <property type="entry name" value="S-ADENOSYL-METHYLTRANSFERASE MRAW"/>
    <property type="match status" value="1"/>
</dbReference>
<sequence>MYHTPVMLKEAIAALNIEKGKSYIDCNLGGGGHTAEILKLGGNVLAFDVDENAIKHCMQRFEKEIANGLLRPANSNFRDIDKVAKENGLKEGSVSGILYDLGTSTFQLKEEKKGFSFDDKTELDMRMDSSLSVMAYDLLIVLSEKELEKLIQAYGEEPQAKKYAKAIKEAVKTSKRKLLAFEIAELIKKSSRYSHSRIHPATRVFQALRIAVNSELENLRLSIERATPLLCSKGRLVVISFHSLEENVVEKIAGSQDNLFQVTGPEVPTNLEVDVNPSSRSAKMRVFEKK</sequence>
<keyword evidence="3 6" id="KW-0489">Methyltransferase</keyword>
<reference evidence="7 8" key="1">
    <citation type="journal article" date="2016" name="Nat. Commun.">
        <title>Thousands of microbial genomes shed light on interconnected biogeochemical processes in an aquifer system.</title>
        <authorList>
            <person name="Anantharaman K."/>
            <person name="Brown C.T."/>
            <person name="Hug L.A."/>
            <person name="Sharon I."/>
            <person name="Castelle C.J."/>
            <person name="Probst A.J."/>
            <person name="Thomas B.C."/>
            <person name="Singh A."/>
            <person name="Wilkins M.J."/>
            <person name="Karaoz U."/>
            <person name="Brodie E.L."/>
            <person name="Williams K.H."/>
            <person name="Hubbard S.S."/>
            <person name="Banfield J.F."/>
        </authorList>
    </citation>
    <scope>NUCLEOTIDE SEQUENCE [LARGE SCALE GENOMIC DNA]</scope>
</reference>
<feature type="binding site" evidence="6">
    <location>
        <begin position="31"/>
        <end position="33"/>
    </location>
    <ligand>
        <name>S-adenosyl-L-methionine</name>
        <dbReference type="ChEBI" id="CHEBI:59789"/>
    </ligand>
</feature>
<protein>
    <recommendedName>
        <fullName evidence="6">Ribosomal RNA small subunit methyltransferase H</fullName>
        <ecNumber evidence="6">2.1.1.199</ecNumber>
    </recommendedName>
    <alternativeName>
        <fullName evidence="6">16S rRNA m(4)C1402 methyltransferase</fullName>
    </alternativeName>
    <alternativeName>
        <fullName evidence="6">rRNA (cytosine-N(4)-)-methyltransferase RsmH</fullName>
    </alternativeName>
</protein>
<dbReference type="PIRSF" id="PIRSF004486">
    <property type="entry name" value="MraW"/>
    <property type="match status" value="1"/>
</dbReference>
<dbReference type="GO" id="GO:0005737">
    <property type="term" value="C:cytoplasm"/>
    <property type="evidence" value="ECO:0007669"/>
    <property type="project" value="UniProtKB-SubCell"/>
</dbReference>
<dbReference type="AlphaFoldDB" id="A0A1F4USY4"/>
<dbReference type="HAMAP" id="MF_01007">
    <property type="entry name" value="16SrRNA_methyltr_H"/>
    <property type="match status" value="1"/>
</dbReference>
<feature type="binding site" evidence="6">
    <location>
        <position position="107"/>
    </location>
    <ligand>
        <name>S-adenosyl-L-methionine</name>
        <dbReference type="ChEBI" id="CHEBI:59789"/>
    </ligand>
</feature>
<dbReference type="InterPro" id="IPR002903">
    <property type="entry name" value="RsmH"/>
</dbReference>
<dbReference type="InterPro" id="IPR029063">
    <property type="entry name" value="SAM-dependent_MTases_sf"/>
</dbReference>
<comment type="similarity">
    <text evidence="1 6">Belongs to the methyltransferase superfamily. RsmH family.</text>
</comment>
<evidence type="ECO:0000256" key="4">
    <source>
        <dbReference type="ARBA" id="ARBA00022679"/>
    </source>
</evidence>
<evidence type="ECO:0000256" key="2">
    <source>
        <dbReference type="ARBA" id="ARBA00022552"/>
    </source>
</evidence>
<evidence type="ECO:0000313" key="8">
    <source>
        <dbReference type="Proteomes" id="UP000176444"/>
    </source>
</evidence>
<comment type="subcellular location">
    <subcellularLocation>
        <location evidence="6">Cytoplasm</location>
    </subcellularLocation>
</comment>
<keyword evidence="5 6" id="KW-0949">S-adenosyl-L-methionine</keyword>
<dbReference type="Proteomes" id="UP000176444">
    <property type="component" value="Unassembled WGS sequence"/>
</dbReference>
<dbReference type="EC" id="2.1.1.199" evidence="6"/>
<dbReference type="Gene3D" id="1.10.150.170">
    <property type="entry name" value="Putative methyltransferase TM0872, insert domain"/>
    <property type="match status" value="1"/>
</dbReference>
<feature type="binding site" evidence="6">
    <location>
        <position position="100"/>
    </location>
    <ligand>
        <name>S-adenosyl-L-methionine</name>
        <dbReference type="ChEBI" id="CHEBI:59789"/>
    </ligand>
</feature>
<evidence type="ECO:0000256" key="5">
    <source>
        <dbReference type="ARBA" id="ARBA00022691"/>
    </source>
</evidence>
<feature type="binding site" evidence="6">
    <location>
        <position position="48"/>
    </location>
    <ligand>
        <name>S-adenosyl-L-methionine</name>
        <dbReference type="ChEBI" id="CHEBI:59789"/>
    </ligand>
</feature>
<keyword evidence="2 6" id="KW-0698">rRNA processing</keyword>
<evidence type="ECO:0000256" key="3">
    <source>
        <dbReference type="ARBA" id="ARBA00022603"/>
    </source>
</evidence>
<comment type="caution">
    <text evidence="7">The sequence shown here is derived from an EMBL/GenBank/DDBJ whole genome shotgun (WGS) entry which is preliminary data.</text>
</comment>
<dbReference type="SUPFAM" id="SSF81799">
    <property type="entry name" value="Putative methyltransferase TM0872, insert domain"/>
    <property type="match status" value="1"/>
</dbReference>
<dbReference type="GO" id="GO:0070475">
    <property type="term" value="P:rRNA base methylation"/>
    <property type="evidence" value="ECO:0007669"/>
    <property type="project" value="UniProtKB-UniRule"/>
</dbReference>
<comment type="catalytic activity">
    <reaction evidence="6">
        <text>cytidine(1402) in 16S rRNA + S-adenosyl-L-methionine = N(4)-methylcytidine(1402) in 16S rRNA + S-adenosyl-L-homocysteine + H(+)</text>
        <dbReference type="Rhea" id="RHEA:42928"/>
        <dbReference type="Rhea" id="RHEA-COMP:10286"/>
        <dbReference type="Rhea" id="RHEA-COMP:10287"/>
        <dbReference type="ChEBI" id="CHEBI:15378"/>
        <dbReference type="ChEBI" id="CHEBI:57856"/>
        <dbReference type="ChEBI" id="CHEBI:59789"/>
        <dbReference type="ChEBI" id="CHEBI:74506"/>
        <dbReference type="ChEBI" id="CHEBI:82748"/>
        <dbReference type="EC" id="2.1.1.199"/>
    </reaction>
</comment>
<organism evidence="7 8">
    <name type="scientific">candidate division WWE3 bacterium RIFCSPHIGHO2_01_FULL_35_17</name>
    <dbReference type="NCBI Taxonomy" id="1802614"/>
    <lineage>
        <taxon>Bacteria</taxon>
        <taxon>Katanobacteria</taxon>
    </lineage>
</organism>
<dbReference type="EMBL" id="MEUX01000001">
    <property type="protein sequence ID" value="OGC48074.1"/>
    <property type="molecule type" value="Genomic_DNA"/>
</dbReference>
<name>A0A1F4USY4_UNCKA</name>
<dbReference type="Gene3D" id="3.40.50.150">
    <property type="entry name" value="Vaccinia Virus protein VP39"/>
    <property type="match status" value="1"/>
</dbReference>
<dbReference type="PANTHER" id="PTHR11265:SF0">
    <property type="entry name" value="12S RRNA N4-METHYLCYTIDINE METHYLTRANSFERASE"/>
    <property type="match status" value="1"/>
</dbReference>
<feature type="binding site" evidence="6">
    <location>
        <position position="77"/>
    </location>
    <ligand>
        <name>S-adenosyl-L-methionine</name>
        <dbReference type="ChEBI" id="CHEBI:59789"/>
    </ligand>
</feature>
<comment type="function">
    <text evidence="6">Specifically methylates the N4 position of cytidine in position 1402 (C1402) of 16S rRNA.</text>
</comment>
<dbReference type="NCBIfam" id="TIGR00006">
    <property type="entry name" value="16S rRNA (cytosine(1402)-N(4))-methyltransferase RsmH"/>
    <property type="match status" value="1"/>
</dbReference>
<dbReference type="GO" id="GO:0071424">
    <property type="term" value="F:rRNA (cytosine-N4-)-methyltransferase activity"/>
    <property type="evidence" value="ECO:0007669"/>
    <property type="project" value="UniProtKB-UniRule"/>
</dbReference>
<evidence type="ECO:0000256" key="1">
    <source>
        <dbReference type="ARBA" id="ARBA00010396"/>
    </source>
</evidence>
<proteinExistence type="inferred from homology"/>
<keyword evidence="4 6" id="KW-0808">Transferase</keyword>
<dbReference type="Pfam" id="PF01795">
    <property type="entry name" value="Methyltransf_5"/>
    <property type="match status" value="1"/>
</dbReference>
<dbReference type="SUPFAM" id="SSF53335">
    <property type="entry name" value="S-adenosyl-L-methionine-dependent methyltransferases"/>
    <property type="match status" value="1"/>
</dbReference>
<keyword evidence="6" id="KW-0963">Cytoplasm</keyword>
<evidence type="ECO:0000256" key="6">
    <source>
        <dbReference type="HAMAP-Rule" id="MF_01007"/>
    </source>
</evidence>
<dbReference type="InterPro" id="IPR023397">
    <property type="entry name" value="SAM-dep_MeTrfase_MraW_recog"/>
</dbReference>
<accession>A0A1F4USY4</accession>